<dbReference type="GO" id="GO:0000978">
    <property type="term" value="F:RNA polymerase II cis-regulatory region sequence-specific DNA binding"/>
    <property type="evidence" value="ECO:0007669"/>
    <property type="project" value="TreeGrafter"/>
</dbReference>
<evidence type="ECO:0000256" key="9">
    <source>
        <dbReference type="SAM" id="MobiDB-lite"/>
    </source>
</evidence>
<dbReference type="FunFam" id="3.30.160.60:FF:002343">
    <property type="entry name" value="Zinc finger protein 33A"/>
    <property type="match status" value="1"/>
</dbReference>
<dbReference type="Proteomes" id="UP000324629">
    <property type="component" value="Unassembled WGS sequence"/>
</dbReference>
<dbReference type="GO" id="GO:0006357">
    <property type="term" value="P:regulation of transcription by RNA polymerase II"/>
    <property type="evidence" value="ECO:0007669"/>
    <property type="project" value="TreeGrafter"/>
</dbReference>
<feature type="compositionally biased region" description="Polar residues" evidence="9">
    <location>
        <begin position="98"/>
        <end position="115"/>
    </location>
</feature>
<dbReference type="PANTHER" id="PTHR24404">
    <property type="entry name" value="ZINC FINGER PROTEIN"/>
    <property type="match status" value="1"/>
</dbReference>
<dbReference type="GO" id="GO:0008270">
    <property type="term" value="F:zinc ion binding"/>
    <property type="evidence" value="ECO:0007669"/>
    <property type="project" value="UniProtKB-KW"/>
</dbReference>
<dbReference type="InterPro" id="IPR036236">
    <property type="entry name" value="Znf_C2H2_sf"/>
</dbReference>
<feature type="domain" description="C2H2-type" evidence="10">
    <location>
        <begin position="1216"/>
        <end position="1243"/>
    </location>
</feature>
<evidence type="ECO:0000256" key="6">
    <source>
        <dbReference type="ARBA" id="ARBA00023125"/>
    </source>
</evidence>
<dbReference type="SUPFAM" id="SSF57667">
    <property type="entry name" value="beta-beta-alpha zinc fingers"/>
    <property type="match status" value="2"/>
</dbReference>
<dbReference type="GO" id="GO:0003700">
    <property type="term" value="F:DNA-binding transcription factor activity"/>
    <property type="evidence" value="ECO:0007669"/>
    <property type="project" value="TreeGrafter"/>
</dbReference>
<keyword evidence="7" id="KW-0539">Nucleus</keyword>
<dbReference type="EMBL" id="QNGE01000304">
    <property type="protein sequence ID" value="KAA3680990.1"/>
    <property type="molecule type" value="Genomic_DNA"/>
</dbReference>
<keyword evidence="4 8" id="KW-0863">Zinc-finger</keyword>
<dbReference type="PROSITE" id="PS00028">
    <property type="entry name" value="ZINC_FINGER_C2H2_1"/>
    <property type="match status" value="3"/>
</dbReference>
<evidence type="ECO:0000313" key="11">
    <source>
        <dbReference type="EMBL" id="KAA3680990.1"/>
    </source>
</evidence>
<feature type="domain" description="C2H2-type" evidence="10">
    <location>
        <begin position="1272"/>
        <end position="1296"/>
    </location>
</feature>
<comment type="caution">
    <text evidence="11">The sequence shown here is derived from an EMBL/GenBank/DDBJ whole genome shotgun (WGS) entry which is preliminary data.</text>
</comment>
<evidence type="ECO:0000256" key="4">
    <source>
        <dbReference type="ARBA" id="ARBA00022771"/>
    </source>
</evidence>
<evidence type="ECO:0000256" key="3">
    <source>
        <dbReference type="ARBA" id="ARBA00022737"/>
    </source>
</evidence>
<dbReference type="InterPro" id="IPR013087">
    <property type="entry name" value="Znf_C2H2_type"/>
</dbReference>
<dbReference type="SMART" id="SM00355">
    <property type="entry name" value="ZnF_C2H2"/>
    <property type="match status" value="3"/>
</dbReference>
<keyword evidence="6" id="KW-0238">DNA-binding</keyword>
<evidence type="ECO:0000259" key="10">
    <source>
        <dbReference type="PROSITE" id="PS50157"/>
    </source>
</evidence>
<name>A0A5J4P0N2_9TREM</name>
<feature type="domain" description="C2H2-type" evidence="10">
    <location>
        <begin position="1244"/>
        <end position="1271"/>
    </location>
</feature>
<keyword evidence="5" id="KW-0862">Zinc</keyword>
<evidence type="ECO:0000256" key="8">
    <source>
        <dbReference type="PROSITE-ProRule" id="PRU00042"/>
    </source>
</evidence>
<dbReference type="GO" id="GO:0005634">
    <property type="term" value="C:nucleus"/>
    <property type="evidence" value="ECO:0007669"/>
    <property type="project" value="UniProtKB-SubCell"/>
</dbReference>
<dbReference type="PROSITE" id="PS50157">
    <property type="entry name" value="ZINC_FINGER_C2H2_2"/>
    <property type="match status" value="3"/>
</dbReference>
<dbReference type="InterPro" id="IPR050589">
    <property type="entry name" value="Ikaros_C2H2-ZF"/>
</dbReference>
<sequence>MASNTRMVSSRGCFALTPIVGGVGARDDPQLLFVEDHECSTFSVSPPHPAAHSTTSIPGVQETFQKISPRAHPSPTFATALNRCCGSGHIGFSTMDFTTPTNSGSSQTTPGSLYSDSLHPLDSHHTLDSSFETSSSSAIDLSDFPSTLMNSTLSEFNSFGCDPASSCNSSPSDARFMRHNPSLRDEASLPLCSPCCLPMDEDEDTDIVPNELVQFVSESTLRIQGELADAASVVDGSSDIIDDMDHEARLASLCLPILQPPSLISSHVSDSSMRPPSLSPEPAIDNANDFPDTTVFSKAYLCEVPEVRGSYSNSLQHVLPVSDNLDCVSISNDDDDDPICLESLALIASSTSLSPQVTSSHCAVLSQSGTAGKHTIPIVSNRQISRMETYESITSNTYTFPSVTQNSGPAPHVIAFTTVTLPSTTSCSSMSVGGDFKHPAFIEEKGDIIEKPPLGRTTIGLPSNTPYGQISTASAVSESHVNSLLGNRALLCLPHMRDGSSVSGFCSAHQNEIVRCFAVANETPTHVSVSEKPPFSDNLNEVTLDHSQTDLISPQGKDCGDTVLIYPRENPSKTTPTASLVFESAISTAVSRLINNQGLPQMPPSASTEETVISAPIQWSSPVGLLSTCANGYCSSNMSASGHNLSQFSNGLKNFTCKTSDIHIFPQLQSNLTTISSSSLSSSTCATPISLILPATYRSPSQIIFPTTPRTLSSEPLQNNLTLQLLNSLPALRPGTSILLNVKNNAVSGHTESEQGTTIASALTDTVGSIKPSNALFILPGVGPVVSSRTTVSGLSGASPFPSQQHLGILSSTWSTPLVVVTTTSNSYSNSLSLSSCSPSMHLNTAAMTSTPQIPFPLTAAHFLLLRTTPKTNVKLDSPDRIATFDSGSNATLGVSPLLNPSVSQKSAASDSANLLFIPSLPPLSTSDTSLTFSVPTSVDSQLPSRISNEIIASNQSFITYSQNTGQCSGTGVIPGISGVNFGLDPSCSTLLANGVSHALHRPIPVASINQTAFPFPLALLPGLGSQTIMLPATWSASTANFLSSSVQHTVKQTILTPVSTLAASIPFDLSTPSSVSASTSSAAESTTSPNTPSIVPLLYPVYSMSSCTNTLPSVVSTTGADHGDAEKLMNSQMLCKKPIVLPSADKLLSTRPSMISSTVNSLSPTSAKSSDACRLTSCFSNSTSSSSTSAQTSESVCETPTAVTVALSGSVRRRHQCPYCPKSCERKDNLQAHIRTHTGERPYPCRFCPKAFPQKDHLRAHIRTHTGEKPYRCPQCLKAFAQLGNLHRHVKTHRR</sequence>
<keyword evidence="3" id="KW-0677">Repeat</keyword>
<protein>
    <recommendedName>
        <fullName evidence="10">C2H2-type domain-containing protein</fullName>
    </recommendedName>
</protein>
<gene>
    <name evidence="11" type="ORF">DEA37_0002286</name>
</gene>
<keyword evidence="12" id="KW-1185">Reference proteome</keyword>
<keyword evidence="2" id="KW-0479">Metal-binding</keyword>
<organism evidence="11 12">
    <name type="scientific">Paragonimus westermani</name>
    <dbReference type="NCBI Taxonomy" id="34504"/>
    <lineage>
        <taxon>Eukaryota</taxon>
        <taxon>Metazoa</taxon>
        <taxon>Spiralia</taxon>
        <taxon>Lophotrochozoa</taxon>
        <taxon>Platyhelminthes</taxon>
        <taxon>Trematoda</taxon>
        <taxon>Digenea</taxon>
        <taxon>Plagiorchiida</taxon>
        <taxon>Troglotremata</taxon>
        <taxon>Troglotrematidae</taxon>
        <taxon>Paragonimus</taxon>
    </lineage>
</organism>
<evidence type="ECO:0000313" key="12">
    <source>
        <dbReference type="Proteomes" id="UP000324629"/>
    </source>
</evidence>
<dbReference type="FunFam" id="3.30.160.60:FF:000446">
    <property type="entry name" value="Zinc finger protein"/>
    <property type="match status" value="1"/>
</dbReference>
<accession>A0A5J4P0N2</accession>
<feature type="region of interest" description="Disordered" evidence="9">
    <location>
        <begin position="98"/>
        <end position="117"/>
    </location>
</feature>
<dbReference type="Pfam" id="PF00096">
    <property type="entry name" value="zf-C2H2"/>
    <property type="match status" value="3"/>
</dbReference>
<dbReference type="PANTHER" id="PTHR24404:SF114">
    <property type="entry name" value="KLUMPFUSS, ISOFORM B-RELATED"/>
    <property type="match status" value="1"/>
</dbReference>
<reference evidence="11 12" key="1">
    <citation type="journal article" date="2019" name="Gigascience">
        <title>Whole-genome sequence of the oriental lung fluke Paragonimus westermani.</title>
        <authorList>
            <person name="Oey H."/>
            <person name="Zakrzewski M."/>
            <person name="Narain K."/>
            <person name="Devi K.R."/>
            <person name="Agatsuma T."/>
            <person name="Nawaratna S."/>
            <person name="Gobert G.N."/>
            <person name="Jones M.K."/>
            <person name="Ragan M.A."/>
            <person name="McManus D.P."/>
            <person name="Krause L."/>
        </authorList>
    </citation>
    <scope>NUCLEOTIDE SEQUENCE [LARGE SCALE GENOMIC DNA]</scope>
    <source>
        <strain evidence="11 12">IND2009</strain>
    </source>
</reference>
<proteinExistence type="predicted"/>
<comment type="subcellular location">
    <subcellularLocation>
        <location evidence="1">Nucleus</location>
    </subcellularLocation>
</comment>
<dbReference type="Gene3D" id="3.30.160.60">
    <property type="entry name" value="Classic Zinc Finger"/>
    <property type="match status" value="3"/>
</dbReference>
<evidence type="ECO:0000256" key="7">
    <source>
        <dbReference type="ARBA" id="ARBA00023242"/>
    </source>
</evidence>
<evidence type="ECO:0000256" key="2">
    <source>
        <dbReference type="ARBA" id="ARBA00022723"/>
    </source>
</evidence>
<evidence type="ECO:0000256" key="5">
    <source>
        <dbReference type="ARBA" id="ARBA00022833"/>
    </source>
</evidence>
<evidence type="ECO:0000256" key="1">
    <source>
        <dbReference type="ARBA" id="ARBA00004123"/>
    </source>
</evidence>